<dbReference type="GO" id="GO:0005829">
    <property type="term" value="C:cytosol"/>
    <property type="evidence" value="ECO:0007669"/>
    <property type="project" value="GOC"/>
</dbReference>
<evidence type="ECO:0000313" key="4">
    <source>
        <dbReference type="EMBL" id="KAL0460118.1"/>
    </source>
</evidence>
<dbReference type="GO" id="GO:1990745">
    <property type="term" value="C:EARP complex"/>
    <property type="evidence" value="ECO:0007669"/>
    <property type="project" value="InterPro"/>
</dbReference>
<comment type="caution">
    <text evidence="4">The sequence shown here is derived from an EMBL/GenBank/DDBJ whole genome shotgun (WGS) entry which is preliminary data.</text>
</comment>
<keyword evidence="2" id="KW-0732">Signal</keyword>
<dbReference type="GO" id="GO:0032456">
    <property type="term" value="P:endocytic recycling"/>
    <property type="evidence" value="ECO:0007669"/>
    <property type="project" value="InterPro"/>
</dbReference>
<proteinExistence type="predicted"/>
<protein>
    <submittedName>
        <fullName evidence="4">Syndetin</fullName>
    </submittedName>
</protein>
<dbReference type="EMBL" id="JACGWN010000002">
    <property type="protein sequence ID" value="KAL0460118.1"/>
    <property type="molecule type" value="Genomic_DNA"/>
</dbReference>
<dbReference type="InterPro" id="IPR040047">
    <property type="entry name" value="VPS50"/>
</dbReference>
<feature type="transmembrane region" description="Helical" evidence="1">
    <location>
        <begin position="133"/>
        <end position="161"/>
    </location>
</feature>
<feature type="signal peptide" evidence="2">
    <location>
        <begin position="1"/>
        <end position="22"/>
    </location>
</feature>
<dbReference type="PANTHER" id="PTHR13258:SF0">
    <property type="entry name" value="SYNDETIN"/>
    <property type="match status" value="1"/>
</dbReference>
<gene>
    <name evidence="4" type="ORF">Slati_0639000</name>
</gene>
<keyword evidence="1" id="KW-0472">Membrane</keyword>
<keyword evidence="1" id="KW-1133">Transmembrane helix</keyword>
<evidence type="ECO:0000256" key="1">
    <source>
        <dbReference type="SAM" id="Phobius"/>
    </source>
</evidence>
<dbReference type="AlphaFoldDB" id="A0AAW2Y336"/>
<reference evidence="4" key="1">
    <citation type="submission" date="2020-06" db="EMBL/GenBank/DDBJ databases">
        <authorList>
            <person name="Li T."/>
            <person name="Hu X."/>
            <person name="Zhang T."/>
            <person name="Song X."/>
            <person name="Zhang H."/>
            <person name="Dai N."/>
            <person name="Sheng W."/>
            <person name="Hou X."/>
            <person name="Wei L."/>
        </authorList>
    </citation>
    <scope>NUCLEOTIDE SEQUENCE</scope>
    <source>
        <strain evidence="4">KEN1</strain>
        <tissue evidence="4">Leaf</tissue>
    </source>
</reference>
<dbReference type="PANTHER" id="PTHR13258">
    <property type="entry name" value="SYNDETIN"/>
    <property type="match status" value="1"/>
</dbReference>
<feature type="domain" description="Syndetin C-terminal" evidence="3">
    <location>
        <begin position="28"/>
        <end position="130"/>
    </location>
</feature>
<name>A0AAW2Y336_9LAMI</name>
<feature type="chain" id="PRO_5043486858" evidence="2">
    <location>
        <begin position="23"/>
        <end position="173"/>
    </location>
</feature>
<accession>A0AAW2Y336</accession>
<evidence type="ECO:0000256" key="2">
    <source>
        <dbReference type="SAM" id="SignalP"/>
    </source>
</evidence>
<organism evidence="4">
    <name type="scientific">Sesamum latifolium</name>
    <dbReference type="NCBI Taxonomy" id="2727402"/>
    <lineage>
        <taxon>Eukaryota</taxon>
        <taxon>Viridiplantae</taxon>
        <taxon>Streptophyta</taxon>
        <taxon>Embryophyta</taxon>
        <taxon>Tracheophyta</taxon>
        <taxon>Spermatophyta</taxon>
        <taxon>Magnoliopsida</taxon>
        <taxon>eudicotyledons</taxon>
        <taxon>Gunneridae</taxon>
        <taxon>Pentapetalae</taxon>
        <taxon>asterids</taxon>
        <taxon>lamiids</taxon>
        <taxon>Lamiales</taxon>
        <taxon>Pedaliaceae</taxon>
        <taxon>Sesamum</taxon>
    </lineage>
</organism>
<keyword evidence="1" id="KW-0812">Transmembrane</keyword>
<dbReference type="GO" id="GO:0042147">
    <property type="term" value="P:retrograde transport, endosome to Golgi"/>
    <property type="evidence" value="ECO:0007669"/>
    <property type="project" value="InterPro"/>
</dbReference>
<evidence type="ECO:0000259" key="3">
    <source>
        <dbReference type="Pfam" id="PF10474"/>
    </source>
</evidence>
<dbReference type="GO" id="GO:0000149">
    <property type="term" value="F:SNARE binding"/>
    <property type="evidence" value="ECO:0007669"/>
    <property type="project" value="TreeGrafter"/>
</dbReference>
<dbReference type="Pfam" id="PF10474">
    <property type="entry name" value="Syndetin_C"/>
    <property type="match status" value="1"/>
</dbReference>
<sequence length="173" mass="19884">MYAEANCIWLMWLLCLSTLIAPFIQVQDLLLEGLESVAETLIEGLSRVKKCSDEGRALMSLDLQVLINGLKHFVSIDVRPKLQIVETYIKAYYLPETEYVHWSRAHPEYSKSQIVGLINLVASMKGWKRKTRFLAYFIMMRMVVILSVSVTYVLAAAPFLYRVMDAPRPGFKF</sequence>
<dbReference type="InterPro" id="IPR019514">
    <property type="entry name" value="Syndetin_C"/>
</dbReference>
<reference evidence="4" key="2">
    <citation type="journal article" date="2024" name="Plant">
        <title>Genomic evolution and insights into agronomic trait innovations of Sesamum species.</title>
        <authorList>
            <person name="Miao H."/>
            <person name="Wang L."/>
            <person name="Qu L."/>
            <person name="Liu H."/>
            <person name="Sun Y."/>
            <person name="Le M."/>
            <person name="Wang Q."/>
            <person name="Wei S."/>
            <person name="Zheng Y."/>
            <person name="Lin W."/>
            <person name="Duan Y."/>
            <person name="Cao H."/>
            <person name="Xiong S."/>
            <person name="Wang X."/>
            <person name="Wei L."/>
            <person name="Li C."/>
            <person name="Ma Q."/>
            <person name="Ju M."/>
            <person name="Zhao R."/>
            <person name="Li G."/>
            <person name="Mu C."/>
            <person name="Tian Q."/>
            <person name="Mei H."/>
            <person name="Zhang T."/>
            <person name="Gao T."/>
            <person name="Zhang H."/>
        </authorList>
    </citation>
    <scope>NUCLEOTIDE SEQUENCE</scope>
    <source>
        <strain evidence="4">KEN1</strain>
    </source>
</reference>